<accession>A0ABV5FEN0</accession>
<feature type="transmembrane region" description="Helical" evidence="1">
    <location>
        <begin position="208"/>
        <end position="226"/>
    </location>
</feature>
<dbReference type="EMBL" id="JBHMFC010000103">
    <property type="protein sequence ID" value="MFB9057891.1"/>
    <property type="molecule type" value="Genomic_DNA"/>
</dbReference>
<feature type="transmembrane region" description="Helical" evidence="1">
    <location>
        <begin position="178"/>
        <end position="202"/>
    </location>
</feature>
<feature type="transmembrane region" description="Helical" evidence="1">
    <location>
        <begin position="35"/>
        <end position="53"/>
    </location>
</feature>
<gene>
    <name evidence="2" type="ORF">ACFFU9_14185</name>
</gene>
<keyword evidence="3" id="KW-1185">Reference proteome</keyword>
<keyword evidence="1" id="KW-0812">Transmembrane</keyword>
<proteinExistence type="predicted"/>
<dbReference type="RefSeq" id="WP_379862142.1">
    <property type="nucleotide sequence ID" value="NZ_JBHMFC010000103.1"/>
</dbReference>
<keyword evidence="1" id="KW-0472">Membrane</keyword>
<comment type="caution">
    <text evidence="2">The sequence shown here is derived from an EMBL/GenBank/DDBJ whole genome shotgun (WGS) entry which is preliminary data.</text>
</comment>
<evidence type="ECO:0000256" key="1">
    <source>
        <dbReference type="SAM" id="Phobius"/>
    </source>
</evidence>
<feature type="transmembrane region" description="Helical" evidence="1">
    <location>
        <begin position="148"/>
        <end position="171"/>
    </location>
</feature>
<evidence type="ECO:0000313" key="3">
    <source>
        <dbReference type="Proteomes" id="UP001589585"/>
    </source>
</evidence>
<evidence type="ECO:0000313" key="2">
    <source>
        <dbReference type="EMBL" id="MFB9057891.1"/>
    </source>
</evidence>
<name>A0ABV5FEN0_9FLAO</name>
<feature type="transmembrane region" description="Helical" evidence="1">
    <location>
        <begin position="116"/>
        <end position="136"/>
    </location>
</feature>
<feature type="transmembrane region" description="Helical" evidence="1">
    <location>
        <begin position="90"/>
        <end position="109"/>
    </location>
</feature>
<reference evidence="2 3" key="1">
    <citation type="submission" date="2024-09" db="EMBL/GenBank/DDBJ databases">
        <authorList>
            <person name="Sun Q."/>
            <person name="Mori K."/>
        </authorList>
    </citation>
    <scope>NUCLEOTIDE SEQUENCE [LARGE SCALE GENOMIC DNA]</scope>
    <source>
        <strain evidence="2 3">CECT 8622</strain>
    </source>
</reference>
<organism evidence="2 3">
    <name type="scientific">Mariniflexile ostreae</name>
    <dbReference type="NCBI Taxonomy" id="1520892"/>
    <lineage>
        <taxon>Bacteria</taxon>
        <taxon>Pseudomonadati</taxon>
        <taxon>Bacteroidota</taxon>
        <taxon>Flavobacteriia</taxon>
        <taxon>Flavobacteriales</taxon>
        <taxon>Flavobacteriaceae</taxon>
        <taxon>Mariniflexile</taxon>
    </lineage>
</organism>
<sequence length="259" mass="29582">MRNELSISSSRIFFYALVLVVIINTIAYFTDSILVLNLINIFFIPALLIGYFLKRIGTSVLLVLGFLGVFLGDVAFAFTNYGLLEKSYNLMYIIGCFCLIGAVWSKFSFIKMDKVVGTYLMLMFLISAYFLFVFFGLVKSNSPDSAEILFVTLKSACLLIMSFIALAIYLIKESRASILFLMLSMCFLSSKILNDISLYYVYDLRLAMLDRTLHLLGFLFLFKYIVVSNREHDVISAKNFLKPSENVWFSPEKSNVLFK</sequence>
<protein>
    <recommendedName>
        <fullName evidence="4">YhhN-like protein</fullName>
    </recommendedName>
</protein>
<dbReference type="Proteomes" id="UP001589585">
    <property type="component" value="Unassembled WGS sequence"/>
</dbReference>
<evidence type="ECO:0008006" key="4">
    <source>
        <dbReference type="Google" id="ProtNLM"/>
    </source>
</evidence>
<keyword evidence="1" id="KW-1133">Transmembrane helix</keyword>
<feature type="transmembrane region" description="Helical" evidence="1">
    <location>
        <begin position="12"/>
        <end position="29"/>
    </location>
</feature>
<feature type="transmembrane region" description="Helical" evidence="1">
    <location>
        <begin position="60"/>
        <end position="78"/>
    </location>
</feature>